<dbReference type="InterPro" id="IPR038765">
    <property type="entry name" value="Papain-like_cys_pep_sf"/>
</dbReference>
<organism evidence="2 3">
    <name type="scientific">Faunimonas pinastri</name>
    <dbReference type="NCBI Taxonomy" id="1855383"/>
    <lineage>
        <taxon>Bacteria</taxon>
        <taxon>Pseudomonadati</taxon>
        <taxon>Pseudomonadota</taxon>
        <taxon>Alphaproteobacteria</taxon>
        <taxon>Hyphomicrobiales</taxon>
        <taxon>Afifellaceae</taxon>
        <taxon>Faunimonas</taxon>
    </lineage>
</organism>
<accession>A0A1H9NU49</accession>
<dbReference type="InterPro" id="IPR013589">
    <property type="entry name" value="Bac_transglu_N"/>
</dbReference>
<gene>
    <name evidence="2" type="ORF">SAMN05216548_11750</name>
</gene>
<dbReference type="Pfam" id="PF01841">
    <property type="entry name" value="Transglut_core"/>
    <property type="match status" value="1"/>
</dbReference>
<dbReference type="EMBL" id="FOFG01000017">
    <property type="protein sequence ID" value="SER39564.1"/>
    <property type="molecule type" value="Genomic_DNA"/>
</dbReference>
<dbReference type="SUPFAM" id="SSF54001">
    <property type="entry name" value="Cysteine proteinases"/>
    <property type="match status" value="1"/>
</dbReference>
<dbReference type="Gene3D" id="3.10.620.30">
    <property type="match status" value="1"/>
</dbReference>
<dbReference type="Proteomes" id="UP000199647">
    <property type="component" value="Unassembled WGS sequence"/>
</dbReference>
<reference evidence="2 3" key="1">
    <citation type="submission" date="2016-10" db="EMBL/GenBank/DDBJ databases">
        <authorList>
            <person name="de Groot N.N."/>
        </authorList>
    </citation>
    <scope>NUCLEOTIDE SEQUENCE [LARGE SCALE GENOMIC DNA]</scope>
    <source>
        <strain evidence="2 3">A52C2</strain>
    </source>
</reference>
<keyword evidence="2" id="KW-0645">Protease</keyword>
<protein>
    <submittedName>
        <fullName evidence="2">Transglutaminase-like enzyme, putative cysteine protease</fullName>
    </submittedName>
</protein>
<evidence type="ECO:0000313" key="3">
    <source>
        <dbReference type="Proteomes" id="UP000199647"/>
    </source>
</evidence>
<dbReference type="OrthoDB" id="1817605at2"/>
<dbReference type="Pfam" id="PF08379">
    <property type="entry name" value="Bact_transglu_N"/>
    <property type="match status" value="1"/>
</dbReference>
<name>A0A1H9NU49_9HYPH</name>
<dbReference type="GO" id="GO:0008233">
    <property type="term" value="F:peptidase activity"/>
    <property type="evidence" value="ECO:0007669"/>
    <property type="project" value="UniProtKB-KW"/>
</dbReference>
<sequence>MPILTVRHVTTYKYRQPVAFGEHRMTLRPQGGLDQRLLDFQLKIAPEPASLRWYQDVFGNSVAVARFATRSAELRFESIGSIEHTVRSWNDFQPAPYAQTWPFSYGSEEMPDLVRSVERQYSDPDQRVDNWARRFLRPEGRTATLDLLSAMTQAIRREFSYNRRMEKGIQSPVETLRLEAGTCRDFAVLMMEAVRSLGLAARFVSGYIYVPSREGRGHLGGGSTHAWLQVYVPGIGWMDFDPTNAIIGNRDLIRVAVARDPRQILPLGGSWTGFPGDFLDMDVSVHVSSDEANAGSGPIGQRIADLRA</sequence>
<dbReference type="PANTHER" id="PTHR33490">
    <property type="entry name" value="BLR5614 PROTEIN-RELATED"/>
    <property type="match status" value="1"/>
</dbReference>
<proteinExistence type="predicted"/>
<evidence type="ECO:0000313" key="2">
    <source>
        <dbReference type="EMBL" id="SER39564.1"/>
    </source>
</evidence>
<keyword evidence="2" id="KW-0378">Hydrolase</keyword>
<dbReference type="PANTHER" id="PTHR33490:SF1">
    <property type="entry name" value="SLL1233 PROTEIN"/>
    <property type="match status" value="1"/>
</dbReference>
<dbReference type="RefSeq" id="WP_092499147.1">
    <property type="nucleotide sequence ID" value="NZ_FOFG01000017.1"/>
</dbReference>
<evidence type="ECO:0000259" key="1">
    <source>
        <dbReference type="SMART" id="SM00460"/>
    </source>
</evidence>
<dbReference type="AlphaFoldDB" id="A0A1H9NU49"/>
<keyword evidence="3" id="KW-1185">Reference proteome</keyword>
<feature type="domain" description="Transglutaminase-like" evidence="1">
    <location>
        <begin position="175"/>
        <end position="244"/>
    </location>
</feature>
<dbReference type="SMART" id="SM00460">
    <property type="entry name" value="TGc"/>
    <property type="match status" value="1"/>
</dbReference>
<dbReference type="STRING" id="1855383.SAMN05216548_11750"/>
<dbReference type="InterPro" id="IPR002931">
    <property type="entry name" value="Transglutaminase-like"/>
</dbReference>
<dbReference type="GO" id="GO:0006508">
    <property type="term" value="P:proteolysis"/>
    <property type="evidence" value="ECO:0007669"/>
    <property type="project" value="UniProtKB-KW"/>
</dbReference>